<gene>
    <name evidence="1" type="ORF">QCA50_011777</name>
</gene>
<evidence type="ECO:0000313" key="2">
    <source>
        <dbReference type="Proteomes" id="UP001385951"/>
    </source>
</evidence>
<name>A0AAW0G5L1_9APHY</name>
<sequence>MDIDIPRDLSSNHSNALIGSPYSVGLNKNRPLGELYPLALHRAPREVFEGKASTRGHLQIPPARESRLFRQGFGNNDINTGGEVMIYEYLIRERVHKPITLLYRLKKA</sequence>
<accession>A0AAW0G5L1</accession>
<dbReference type="EMBL" id="JASBNA010000022">
    <property type="protein sequence ID" value="KAK7684942.1"/>
    <property type="molecule type" value="Genomic_DNA"/>
</dbReference>
<keyword evidence="2" id="KW-1185">Reference proteome</keyword>
<evidence type="ECO:0000313" key="1">
    <source>
        <dbReference type="EMBL" id="KAK7684942.1"/>
    </source>
</evidence>
<organism evidence="1 2">
    <name type="scientific">Cerrena zonata</name>
    <dbReference type="NCBI Taxonomy" id="2478898"/>
    <lineage>
        <taxon>Eukaryota</taxon>
        <taxon>Fungi</taxon>
        <taxon>Dikarya</taxon>
        <taxon>Basidiomycota</taxon>
        <taxon>Agaricomycotina</taxon>
        <taxon>Agaricomycetes</taxon>
        <taxon>Polyporales</taxon>
        <taxon>Cerrenaceae</taxon>
        <taxon>Cerrena</taxon>
    </lineage>
</organism>
<dbReference type="Proteomes" id="UP001385951">
    <property type="component" value="Unassembled WGS sequence"/>
</dbReference>
<reference evidence="1 2" key="1">
    <citation type="submission" date="2022-09" db="EMBL/GenBank/DDBJ databases">
        <authorList>
            <person name="Palmer J.M."/>
        </authorList>
    </citation>
    <scope>NUCLEOTIDE SEQUENCE [LARGE SCALE GENOMIC DNA]</scope>
    <source>
        <strain evidence="1 2">DSM 7382</strain>
    </source>
</reference>
<dbReference type="AlphaFoldDB" id="A0AAW0G5L1"/>
<protein>
    <submittedName>
        <fullName evidence="1">Uncharacterized protein</fullName>
    </submittedName>
</protein>
<proteinExistence type="predicted"/>
<comment type="caution">
    <text evidence="1">The sequence shown here is derived from an EMBL/GenBank/DDBJ whole genome shotgun (WGS) entry which is preliminary data.</text>
</comment>